<protein>
    <recommendedName>
        <fullName evidence="1">DUF4240 domain-containing protein</fullName>
    </recommendedName>
</protein>
<dbReference type="InterPro" id="IPR018697">
    <property type="entry name" value="DUF2199"/>
</dbReference>
<dbReference type="Proteomes" id="UP000550401">
    <property type="component" value="Unassembled WGS sequence"/>
</dbReference>
<proteinExistence type="predicted"/>
<reference evidence="2 3" key="1">
    <citation type="submission" date="2020-07" db="EMBL/GenBank/DDBJ databases">
        <title>Genomic Encyclopedia of Type Strains, Phase IV (KMG-V): Genome sequencing to study the core and pangenomes of soil and plant-associated prokaryotes.</title>
        <authorList>
            <person name="Whitman W."/>
        </authorList>
    </citation>
    <scope>NUCLEOTIDE SEQUENCE [LARGE SCALE GENOMIC DNA]</scope>
    <source>
        <strain evidence="2 3">RH2WT43</strain>
    </source>
</reference>
<dbReference type="Pfam" id="PF14024">
    <property type="entry name" value="DUF4240"/>
    <property type="match status" value="1"/>
</dbReference>
<feature type="domain" description="DUF4240" evidence="1">
    <location>
        <begin position="10"/>
        <end position="134"/>
    </location>
</feature>
<keyword evidence="3" id="KW-1185">Reference proteome</keyword>
<dbReference type="AlphaFoldDB" id="A0A839F5I2"/>
<evidence type="ECO:0000259" key="1">
    <source>
        <dbReference type="Pfam" id="PF14024"/>
    </source>
</evidence>
<dbReference type="InterPro" id="IPR025334">
    <property type="entry name" value="DUF4240"/>
</dbReference>
<sequence length="505" mass="57200">MGKATADATRAFFDAVDRLDAPRQQPRRVEAALRRELLRMSAAQLEDFQRGFDLALAELRTPALWAAAGLVHEPLDPYDYDGFAAWLLLQGEHVARRAQDDPDAVIAALTRRLFGRRRRPMYDDVLETAQRIYETRFDSDLYEAVAAPAWHLDPLYADGPVANVRWTHPEILEQRYPQLWRAFDTRALRVIPMSDDSGDACTCCGRVYHVGYGLLAHKRAPLGAYTVHFVEGAFGAVDSTVTLDDGERSVMIGVRHSQRGSRSGVRVLDEDEMPWRPDDDRVVLGRDAARAHPLYRRALQAMLGVWDREPRLAGHRRAWRQRRWLADASARRVAAPPAPADRACGSCGRVHGDLEISHRFPDALATMSRWQWRHRVQGDGDDLLLDGRRHFLRGLLPVAVDGASTPYRFGVWIERLDPSLGTREIDGREEAERRLQRGARGLLANDLLFLPESTLGLEVSVRQRDDGERPEFQFDHDTDHPLAKMQRDGLAADLPRRLLALVPHD</sequence>
<dbReference type="RefSeq" id="WP_182530567.1">
    <property type="nucleotide sequence ID" value="NZ_JACGXL010000002.1"/>
</dbReference>
<organism evidence="2 3">
    <name type="scientific">Dokdonella fugitiva</name>
    <dbReference type="NCBI Taxonomy" id="328517"/>
    <lineage>
        <taxon>Bacteria</taxon>
        <taxon>Pseudomonadati</taxon>
        <taxon>Pseudomonadota</taxon>
        <taxon>Gammaproteobacteria</taxon>
        <taxon>Lysobacterales</taxon>
        <taxon>Rhodanobacteraceae</taxon>
        <taxon>Dokdonella</taxon>
    </lineage>
</organism>
<evidence type="ECO:0000313" key="3">
    <source>
        <dbReference type="Proteomes" id="UP000550401"/>
    </source>
</evidence>
<dbReference type="EMBL" id="JACGXL010000002">
    <property type="protein sequence ID" value="MBA8887504.1"/>
    <property type="molecule type" value="Genomic_DNA"/>
</dbReference>
<name>A0A839F5I2_9GAMM</name>
<comment type="caution">
    <text evidence="2">The sequence shown here is derived from an EMBL/GenBank/DDBJ whole genome shotgun (WGS) entry which is preliminary data.</text>
</comment>
<gene>
    <name evidence="2" type="ORF">FHW12_001718</name>
</gene>
<evidence type="ECO:0000313" key="2">
    <source>
        <dbReference type="EMBL" id="MBA8887504.1"/>
    </source>
</evidence>
<accession>A0A839F5I2</accession>
<dbReference type="Pfam" id="PF09965">
    <property type="entry name" value="DUF2199"/>
    <property type="match status" value="1"/>
</dbReference>